<dbReference type="Pfam" id="PF16587">
    <property type="entry name" value="DUF5061"/>
    <property type="match status" value="1"/>
</dbReference>
<evidence type="ECO:0008006" key="4">
    <source>
        <dbReference type="Google" id="ProtNLM"/>
    </source>
</evidence>
<dbReference type="EMBL" id="JAJAQI010000036">
    <property type="protein sequence ID" value="MCB4824076.1"/>
    <property type="molecule type" value="Genomic_DNA"/>
</dbReference>
<sequence length="120" mass="12151">MRTSGRAALFGALFVLAACAGRDPAVTGAAVLPALATAPQDPLGRFVATAAPGQQGMVALPDGRTVQVRLVRAYAAASGRECREVLLDEGIGGRASLLCQADGQWVAARPLLLGSGAVRP</sequence>
<evidence type="ECO:0000313" key="2">
    <source>
        <dbReference type="EMBL" id="MCB4824076.1"/>
    </source>
</evidence>
<keyword evidence="1" id="KW-0732">Signal</keyword>
<dbReference type="Proteomes" id="UP001139311">
    <property type="component" value="Unassembled WGS sequence"/>
</dbReference>
<dbReference type="PROSITE" id="PS51257">
    <property type="entry name" value="PROKAR_LIPOPROTEIN"/>
    <property type="match status" value="1"/>
</dbReference>
<dbReference type="RefSeq" id="WP_226611581.1">
    <property type="nucleotide sequence ID" value="NZ_JAJAQI010000036.1"/>
</dbReference>
<name>A0A9X1IFX7_9PROT</name>
<gene>
    <name evidence="2" type="ORF">LHA35_20310</name>
</gene>
<feature type="chain" id="PRO_5040994474" description="Common-antigen outer membrane protein" evidence="1">
    <location>
        <begin position="21"/>
        <end position="120"/>
    </location>
</feature>
<feature type="signal peptide" evidence="1">
    <location>
        <begin position="1"/>
        <end position="20"/>
    </location>
</feature>
<dbReference type="InterPro" id="IPR032258">
    <property type="entry name" value="DUF5061"/>
</dbReference>
<comment type="caution">
    <text evidence="2">The sequence shown here is derived from an EMBL/GenBank/DDBJ whole genome shotgun (WGS) entry which is preliminary data.</text>
</comment>
<accession>A0A9X1IFX7</accession>
<reference evidence="2" key="1">
    <citation type="submission" date="2021-10" db="EMBL/GenBank/DDBJ databases">
        <title>Roseicella aerolatum sp. nov., isolated from aerosols of e-waste dismantling site.</title>
        <authorList>
            <person name="Qin T."/>
        </authorList>
    </citation>
    <scope>NUCLEOTIDE SEQUENCE</scope>
    <source>
        <strain evidence="2">GB24</strain>
    </source>
</reference>
<evidence type="ECO:0000313" key="3">
    <source>
        <dbReference type="Proteomes" id="UP001139311"/>
    </source>
</evidence>
<keyword evidence="3" id="KW-1185">Reference proteome</keyword>
<protein>
    <recommendedName>
        <fullName evidence="4">Common-antigen outer membrane protein</fullName>
    </recommendedName>
</protein>
<evidence type="ECO:0000256" key="1">
    <source>
        <dbReference type="SAM" id="SignalP"/>
    </source>
</evidence>
<organism evidence="2 3">
    <name type="scientific">Roseicella aerolata</name>
    <dbReference type="NCBI Taxonomy" id="2883479"/>
    <lineage>
        <taxon>Bacteria</taxon>
        <taxon>Pseudomonadati</taxon>
        <taxon>Pseudomonadota</taxon>
        <taxon>Alphaproteobacteria</taxon>
        <taxon>Acetobacterales</taxon>
        <taxon>Roseomonadaceae</taxon>
        <taxon>Roseicella</taxon>
    </lineage>
</organism>
<dbReference type="AlphaFoldDB" id="A0A9X1IFX7"/>
<proteinExistence type="predicted"/>